<dbReference type="AlphaFoldDB" id="A0A1M2VAC7"/>
<proteinExistence type="predicted"/>
<protein>
    <submittedName>
        <fullName evidence="1">Uncharacterized protein</fullName>
    </submittedName>
</protein>
<comment type="caution">
    <text evidence="1">The sequence shown here is derived from an EMBL/GenBank/DDBJ whole genome shotgun (WGS) entry which is preliminary data.</text>
</comment>
<dbReference type="EMBL" id="MNAD01001537">
    <property type="protein sequence ID" value="OJT04591.1"/>
    <property type="molecule type" value="Genomic_DNA"/>
</dbReference>
<gene>
    <name evidence="1" type="ORF">TRAPUB_4706</name>
</gene>
<keyword evidence="2" id="KW-1185">Reference proteome</keyword>
<dbReference type="Proteomes" id="UP000184267">
    <property type="component" value="Unassembled WGS sequence"/>
</dbReference>
<accession>A0A1M2VAC7</accession>
<evidence type="ECO:0000313" key="2">
    <source>
        <dbReference type="Proteomes" id="UP000184267"/>
    </source>
</evidence>
<evidence type="ECO:0000313" key="1">
    <source>
        <dbReference type="EMBL" id="OJT04591.1"/>
    </source>
</evidence>
<name>A0A1M2VAC7_TRAPU</name>
<organism evidence="1 2">
    <name type="scientific">Trametes pubescens</name>
    <name type="common">White-rot fungus</name>
    <dbReference type="NCBI Taxonomy" id="154538"/>
    <lineage>
        <taxon>Eukaryota</taxon>
        <taxon>Fungi</taxon>
        <taxon>Dikarya</taxon>
        <taxon>Basidiomycota</taxon>
        <taxon>Agaricomycotina</taxon>
        <taxon>Agaricomycetes</taxon>
        <taxon>Polyporales</taxon>
        <taxon>Polyporaceae</taxon>
        <taxon>Trametes</taxon>
    </lineage>
</organism>
<reference evidence="1 2" key="1">
    <citation type="submission" date="2016-10" db="EMBL/GenBank/DDBJ databases">
        <title>Genome sequence of the basidiomycete white-rot fungus Trametes pubescens.</title>
        <authorList>
            <person name="Makela M.R."/>
            <person name="Granchi Z."/>
            <person name="Peng M."/>
            <person name="De Vries R.P."/>
            <person name="Grigoriev I."/>
            <person name="Riley R."/>
            <person name="Hilden K."/>
        </authorList>
    </citation>
    <scope>NUCLEOTIDE SEQUENCE [LARGE SCALE GENOMIC DNA]</scope>
    <source>
        <strain evidence="1 2">FBCC735</strain>
    </source>
</reference>
<sequence>MEHAILYFEELVAEMPLSEQQRKQLPNHAHMASSPCLVQLQLKHNNPLTREEFLMVAPALEDMIRDYMEKLPGVFLAPLVQLFAQYVLTPRSILVPQVLDTEATRSARLLGIAASMFTFTEGWTLPEKDPIVLPFPAIHEHWRTTNPLALWDSHGAADALGHWRLVHTPGALHAMVPYAPSLQFIRQLGFPDDISLADMDRLVRGERVHCSCRLSMLTPYRGRWGWADLVRAIRRFSNCLSPDPLRTMHLGQRKLAHCEHEHSQWVKIWGQPG</sequence>